<dbReference type="InterPro" id="IPR013328">
    <property type="entry name" value="6PGD_dom2"/>
</dbReference>
<evidence type="ECO:0000256" key="1">
    <source>
        <dbReference type="ARBA" id="ARBA00009463"/>
    </source>
</evidence>
<reference evidence="5 6" key="1">
    <citation type="submission" date="2019-07" db="EMBL/GenBank/DDBJ databases">
        <title>Finished genome of Venturia effusa.</title>
        <authorList>
            <person name="Young C.A."/>
            <person name="Cox M.P."/>
            <person name="Ganley A.R.D."/>
            <person name="David W.J."/>
        </authorList>
    </citation>
    <scope>NUCLEOTIDE SEQUENCE [LARGE SCALE GENOMIC DNA]</scope>
    <source>
        <strain evidence="6">albino</strain>
    </source>
</reference>
<dbReference type="EMBL" id="CP042190">
    <property type="protein sequence ID" value="QDS71858.1"/>
    <property type="molecule type" value="Genomic_DNA"/>
</dbReference>
<evidence type="ECO:0000313" key="6">
    <source>
        <dbReference type="Proteomes" id="UP000316270"/>
    </source>
</evidence>
<dbReference type="PROSITE" id="PS00067">
    <property type="entry name" value="3HCDH"/>
    <property type="match status" value="1"/>
</dbReference>
<dbReference type="InterPro" id="IPR008927">
    <property type="entry name" value="6-PGluconate_DH-like_C_sf"/>
</dbReference>
<feature type="domain" description="3-hydroxyacyl-CoA dehydrogenase NAD binding" evidence="4">
    <location>
        <begin position="15"/>
        <end position="189"/>
    </location>
</feature>
<dbReference type="STRING" id="50376.A0A517L890"/>
<keyword evidence="6" id="KW-1185">Reference proteome</keyword>
<dbReference type="Pfam" id="PF00725">
    <property type="entry name" value="3HCDH"/>
    <property type="match status" value="1"/>
</dbReference>
<dbReference type="PANTHER" id="PTHR48075">
    <property type="entry name" value="3-HYDROXYACYL-COA DEHYDROGENASE FAMILY PROTEIN"/>
    <property type="match status" value="1"/>
</dbReference>
<evidence type="ECO:0000259" key="4">
    <source>
        <dbReference type="Pfam" id="PF02737"/>
    </source>
</evidence>
<evidence type="ECO:0008006" key="7">
    <source>
        <dbReference type="Google" id="ProtNLM"/>
    </source>
</evidence>
<evidence type="ECO:0000313" key="5">
    <source>
        <dbReference type="EMBL" id="QDS71858.1"/>
    </source>
</evidence>
<dbReference type="Gene3D" id="3.40.50.720">
    <property type="entry name" value="NAD(P)-binding Rossmann-like Domain"/>
    <property type="match status" value="1"/>
</dbReference>
<dbReference type="AlphaFoldDB" id="A0A517L890"/>
<dbReference type="SUPFAM" id="SSF48179">
    <property type="entry name" value="6-phosphogluconate dehydrogenase C-terminal domain-like"/>
    <property type="match status" value="1"/>
</dbReference>
<evidence type="ECO:0000259" key="3">
    <source>
        <dbReference type="Pfam" id="PF00725"/>
    </source>
</evidence>
<dbReference type="PANTHER" id="PTHR48075:SF1">
    <property type="entry name" value="LAMBDA-CRYSTALLIN HOMOLOG"/>
    <property type="match status" value="1"/>
</dbReference>
<dbReference type="GO" id="GO:0006631">
    <property type="term" value="P:fatty acid metabolic process"/>
    <property type="evidence" value="ECO:0007669"/>
    <property type="project" value="InterPro"/>
</dbReference>
<keyword evidence="2" id="KW-0560">Oxidoreductase</keyword>
<dbReference type="OrthoDB" id="2021159at2759"/>
<dbReference type="InterPro" id="IPR036291">
    <property type="entry name" value="NAD(P)-bd_dom_sf"/>
</dbReference>
<organism evidence="5 6">
    <name type="scientific">Venturia effusa</name>
    <dbReference type="NCBI Taxonomy" id="50376"/>
    <lineage>
        <taxon>Eukaryota</taxon>
        <taxon>Fungi</taxon>
        <taxon>Dikarya</taxon>
        <taxon>Ascomycota</taxon>
        <taxon>Pezizomycotina</taxon>
        <taxon>Dothideomycetes</taxon>
        <taxon>Pleosporomycetidae</taxon>
        <taxon>Venturiales</taxon>
        <taxon>Venturiaceae</taxon>
        <taxon>Venturia</taxon>
    </lineage>
</organism>
<dbReference type="Proteomes" id="UP000316270">
    <property type="component" value="Chromosome 6"/>
</dbReference>
<dbReference type="GO" id="GO:0050104">
    <property type="term" value="F:L-gulonate 3-dehydrogenase activity"/>
    <property type="evidence" value="ECO:0007669"/>
    <property type="project" value="TreeGrafter"/>
</dbReference>
<dbReference type="Pfam" id="PF02737">
    <property type="entry name" value="3HCDH_N"/>
    <property type="match status" value="1"/>
</dbReference>
<feature type="domain" description="3-hydroxyacyl-CoA dehydrogenase C-terminal" evidence="3">
    <location>
        <begin position="193"/>
        <end position="259"/>
    </location>
</feature>
<dbReference type="SUPFAM" id="SSF51735">
    <property type="entry name" value="NAD(P)-binding Rossmann-fold domains"/>
    <property type="match status" value="1"/>
</dbReference>
<accession>A0A517L890</accession>
<dbReference type="GO" id="GO:0070403">
    <property type="term" value="F:NAD+ binding"/>
    <property type="evidence" value="ECO:0007669"/>
    <property type="project" value="InterPro"/>
</dbReference>
<dbReference type="InterPro" id="IPR006108">
    <property type="entry name" value="3HC_DH_C"/>
</dbReference>
<evidence type="ECO:0000256" key="2">
    <source>
        <dbReference type="ARBA" id="ARBA00023002"/>
    </source>
</evidence>
<dbReference type="Gene3D" id="1.10.1040.10">
    <property type="entry name" value="N-(1-d-carboxylethyl)-l-norvaline Dehydrogenase, domain 2"/>
    <property type="match status" value="1"/>
</dbReference>
<dbReference type="InterPro" id="IPR006180">
    <property type="entry name" value="3-OHacyl-CoA_DH_CS"/>
</dbReference>
<comment type="similarity">
    <text evidence="1">Belongs to the 3-hydroxyacyl-CoA dehydrogenase family.</text>
</comment>
<protein>
    <recommendedName>
        <fullName evidence="7">3-hydroxyacyl-CoA dehydrogenase NAD binding domain-containing protein</fullName>
    </recommendedName>
</protein>
<proteinExistence type="inferred from homology"/>
<sequence length="316" mass="34464">MSTNTSTFKDDSSRITLIGAGTIGLSFAALHLQYLTSASQLTIHDPRPDLHSYIETTLPKYLPPHQHDLIPQINLSNTTATFPNAVRTATIIQEQGPENAPFKTQIWQEVEQHASPDAWLWSSTSGIPASTQSSLMKDKTRLLVVHPYNPPHIMPLLEIVPAPSTNPHLVAGTLAFWKKRDRKPVVIHRECTGFVANRLAFALLREAIHLVDAGVVDVADVDEIVQASMGLRWAVAGPFQSYHVGGGAGGLEGFFANIGGTVQGCWDESGGPRYGEGEAWEGKVFGQAREVYGVVDAGERDRVTKRVVEAVKGEER</sequence>
<name>A0A517L890_9PEZI</name>
<gene>
    <name evidence="5" type="ORF">FKW77_010003</name>
</gene>
<dbReference type="InterPro" id="IPR006176">
    <property type="entry name" value="3-OHacyl-CoA_DH_NAD-bd"/>
</dbReference>